<name>A0A3A1WMT3_9HYPH</name>
<dbReference type="GO" id="GO:0016740">
    <property type="term" value="F:transferase activity"/>
    <property type="evidence" value="ECO:0007669"/>
    <property type="project" value="UniProtKB-KW"/>
</dbReference>
<keyword evidence="1" id="KW-0808">Transferase</keyword>
<reference evidence="2" key="1">
    <citation type="submission" date="2018-09" db="EMBL/GenBank/DDBJ databases">
        <authorList>
            <person name="Tuo L."/>
        </authorList>
    </citation>
    <scope>NUCLEOTIDE SEQUENCE [LARGE SCALE GENOMIC DNA]</scope>
    <source>
        <strain evidence="2">M2BS4Y-1</strain>
    </source>
</reference>
<dbReference type="OrthoDB" id="7410162at2"/>
<protein>
    <submittedName>
        <fullName evidence="1">Glutathione S-transferase</fullName>
    </submittedName>
</protein>
<dbReference type="RefSeq" id="WP_119540239.1">
    <property type="nucleotide sequence ID" value="NZ_QYRN01000005.1"/>
</dbReference>
<sequence>MVASESLRIEDAVNETCPWSGQPISGDALTLYRDRVVGFCNPGCRDKFEIAVRHFDTALQAELHLGSRARQADRG</sequence>
<dbReference type="AlphaFoldDB" id="A0A3A1WMT3"/>
<accession>A0A3A1WMT3</accession>
<proteinExistence type="predicted"/>
<comment type="caution">
    <text evidence="1">The sequence shown here is derived from an EMBL/GenBank/DDBJ whole genome shotgun (WGS) entry which is preliminary data.</text>
</comment>
<evidence type="ECO:0000313" key="1">
    <source>
        <dbReference type="EMBL" id="RIY01037.1"/>
    </source>
</evidence>
<keyword evidence="2" id="KW-1185">Reference proteome</keyword>
<evidence type="ECO:0000313" key="2">
    <source>
        <dbReference type="Proteomes" id="UP000265750"/>
    </source>
</evidence>
<organism evidence="1 2">
    <name type="scientific">Aureimonas flava</name>
    <dbReference type="NCBI Taxonomy" id="2320271"/>
    <lineage>
        <taxon>Bacteria</taxon>
        <taxon>Pseudomonadati</taxon>
        <taxon>Pseudomonadota</taxon>
        <taxon>Alphaproteobacteria</taxon>
        <taxon>Hyphomicrobiales</taxon>
        <taxon>Aurantimonadaceae</taxon>
        <taxon>Aureimonas</taxon>
    </lineage>
</organism>
<gene>
    <name evidence="1" type="ORF">D3218_11655</name>
</gene>
<dbReference type="Proteomes" id="UP000265750">
    <property type="component" value="Unassembled WGS sequence"/>
</dbReference>
<dbReference type="EMBL" id="QYRN01000005">
    <property type="protein sequence ID" value="RIY01037.1"/>
    <property type="molecule type" value="Genomic_DNA"/>
</dbReference>